<organism evidence="2">
    <name type="scientific">Thermogemmatispora argillosa</name>
    <dbReference type="NCBI Taxonomy" id="2045280"/>
    <lineage>
        <taxon>Bacteria</taxon>
        <taxon>Bacillati</taxon>
        <taxon>Chloroflexota</taxon>
        <taxon>Ktedonobacteria</taxon>
        <taxon>Thermogemmatisporales</taxon>
        <taxon>Thermogemmatisporaceae</taxon>
        <taxon>Thermogemmatispora</taxon>
    </lineage>
</organism>
<dbReference type="AlphaFoldDB" id="A0A455T0Y6"/>
<evidence type="ECO:0000313" key="2">
    <source>
        <dbReference type="EMBL" id="BBH94207.1"/>
    </source>
</evidence>
<evidence type="ECO:0000256" key="1">
    <source>
        <dbReference type="SAM" id="MobiDB-lite"/>
    </source>
</evidence>
<feature type="compositionally biased region" description="Basic and acidic residues" evidence="1">
    <location>
        <begin position="7"/>
        <end position="23"/>
    </location>
</feature>
<name>A0A455T0Y6_9CHLR</name>
<reference evidence="2" key="1">
    <citation type="submission" date="2018-12" db="EMBL/GenBank/DDBJ databases">
        <title>Novel natural products biosynthetic potential of the class Ktedonobacteria.</title>
        <authorList>
            <person name="Zheng Y."/>
            <person name="Saitou A."/>
            <person name="Wang C.M."/>
            <person name="Toyoda A."/>
            <person name="Minakuchi Y."/>
            <person name="Sekiguchi Y."/>
            <person name="Ueda K."/>
            <person name="Takano H."/>
            <person name="Sakai Y."/>
            <person name="Yokota A."/>
            <person name="Yabe S."/>
        </authorList>
    </citation>
    <scope>NUCLEOTIDE SEQUENCE</scope>
    <source>
        <strain evidence="2">A3-2</strain>
    </source>
</reference>
<sequence length="56" mass="6230">MSGFPDFAERRSRDIESSDRIDLGEEEQASAGAEPEQLIRCESISTAIRREASESL</sequence>
<gene>
    <name evidence="2" type="ORF">KTA_24060</name>
</gene>
<proteinExistence type="predicted"/>
<protein>
    <submittedName>
        <fullName evidence="2">Uncharacterized protein</fullName>
    </submittedName>
</protein>
<dbReference type="EMBL" id="AP019377">
    <property type="protein sequence ID" value="BBH94207.1"/>
    <property type="molecule type" value="Genomic_DNA"/>
</dbReference>
<feature type="region of interest" description="Disordered" evidence="1">
    <location>
        <begin position="1"/>
        <end position="38"/>
    </location>
</feature>
<accession>A0A455T0Y6</accession>